<dbReference type="Gene3D" id="2.40.10.10">
    <property type="entry name" value="Trypsin-like serine proteases"/>
    <property type="match status" value="2"/>
</dbReference>
<dbReference type="InterPro" id="IPR036034">
    <property type="entry name" value="PDZ_sf"/>
</dbReference>
<dbReference type="PROSITE" id="PS50106">
    <property type="entry name" value="PDZ"/>
    <property type="match status" value="1"/>
</dbReference>
<dbReference type="Proteomes" id="UP000539953">
    <property type="component" value="Unassembled WGS sequence"/>
</dbReference>
<dbReference type="AlphaFoldDB" id="A0A7W8FWS7"/>
<dbReference type="GO" id="GO:0004252">
    <property type="term" value="F:serine-type endopeptidase activity"/>
    <property type="evidence" value="ECO:0007669"/>
    <property type="project" value="InterPro"/>
</dbReference>
<dbReference type="InterPro" id="IPR009003">
    <property type="entry name" value="Peptidase_S1_PA"/>
</dbReference>
<evidence type="ECO:0000313" key="6">
    <source>
        <dbReference type="Proteomes" id="UP000539953"/>
    </source>
</evidence>
<dbReference type="PROSITE" id="PS51257">
    <property type="entry name" value="PROKAR_LIPOPROTEIN"/>
    <property type="match status" value="1"/>
</dbReference>
<keyword evidence="2 5" id="KW-0645">Protease</keyword>
<comment type="similarity">
    <text evidence="1">Belongs to the peptidase S1C family.</text>
</comment>
<keyword evidence="3 5" id="KW-0378">Hydrolase</keyword>
<keyword evidence="6" id="KW-1185">Reference proteome</keyword>
<dbReference type="EMBL" id="JACHHK010000003">
    <property type="protein sequence ID" value="MBB5182920.1"/>
    <property type="molecule type" value="Genomic_DNA"/>
</dbReference>
<name>A0A7W8FWS7_9FIRM</name>
<dbReference type="InterPro" id="IPR001478">
    <property type="entry name" value="PDZ"/>
</dbReference>
<dbReference type="Pfam" id="PF13365">
    <property type="entry name" value="Trypsin_2"/>
    <property type="match status" value="1"/>
</dbReference>
<accession>A0A7W8FWS7</accession>
<dbReference type="SMART" id="SM00228">
    <property type="entry name" value="PDZ"/>
    <property type="match status" value="1"/>
</dbReference>
<dbReference type="PRINTS" id="PR00834">
    <property type="entry name" value="PROTEASES2C"/>
</dbReference>
<dbReference type="Pfam" id="PF13180">
    <property type="entry name" value="PDZ_2"/>
    <property type="match status" value="1"/>
</dbReference>
<dbReference type="RefSeq" id="WP_183328044.1">
    <property type="nucleotide sequence ID" value="NZ_JACHHK010000003.1"/>
</dbReference>
<dbReference type="EC" id="3.4.21.107" evidence="5"/>
<dbReference type="PANTHER" id="PTHR43343">
    <property type="entry name" value="PEPTIDASE S12"/>
    <property type="match status" value="1"/>
</dbReference>
<dbReference type="InterPro" id="IPR051201">
    <property type="entry name" value="Chloro_Bact_Ser_Proteases"/>
</dbReference>
<evidence type="ECO:0000259" key="4">
    <source>
        <dbReference type="PROSITE" id="PS50106"/>
    </source>
</evidence>
<gene>
    <name evidence="5" type="ORF">HNQ47_000940</name>
</gene>
<evidence type="ECO:0000313" key="5">
    <source>
        <dbReference type="EMBL" id="MBB5182920.1"/>
    </source>
</evidence>
<evidence type="ECO:0000256" key="1">
    <source>
        <dbReference type="ARBA" id="ARBA00010541"/>
    </source>
</evidence>
<evidence type="ECO:0000256" key="3">
    <source>
        <dbReference type="ARBA" id="ARBA00022801"/>
    </source>
</evidence>
<evidence type="ECO:0000256" key="2">
    <source>
        <dbReference type="ARBA" id="ARBA00022670"/>
    </source>
</evidence>
<dbReference type="Gene3D" id="2.30.42.10">
    <property type="match status" value="1"/>
</dbReference>
<dbReference type="GO" id="GO:0006508">
    <property type="term" value="P:proteolysis"/>
    <property type="evidence" value="ECO:0007669"/>
    <property type="project" value="UniProtKB-KW"/>
</dbReference>
<sequence>MEQDMDKKKRIKRIIAVIALVAACGISGFAGAKLGGGNSVTINQVTGKASNSIKSSSDYSDVASKCGPSVVEISTEGVSYGSNLQQYVEEGAGSGVIISSDGYIVTNYHVIENASNITVKTTDGNSYDATIVGTDSDTDLAVLKIDADNLTAATLGDSDSLEVGDDAIAIGNPLGMLGGTVTTGIISALNREITIDDTTMTLLQTDAAINPGNSGGGLFDADGNLIGIVNAKASSSGIEGLGFAIPINDAIAVVNELIANGKVTSRPSLGATLYDYSQDSNYYYSDSTESGVYIVQLTKGGAAAEAGLQENDRIVSVDGEKVSSASEVKSIIQKHEIGDKVKIVVERDGEKITKTVTLQQSTE</sequence>
<proteinExistence type="inferred from homology"/>
<protein>
    <submittedName>
        <fullName evidence="5">Serine protease Do</fullName>
        <ecNumber evidence="5">3.4.21.107</ecNumber>
    </submittedName>
</protein>
<dbReference type="InterPro" id="IPR043504">
    <property type="entry name" value="Peptidase_S1_PA_chymotrypsin"/>
</dbReference>
<organism evidence="5 6">
    <name type="scientific">Catenisphaera adipataccumulans</name>
    <dbReference type="NCBI Taxonomy" id="700500"/>
    <lineage>
        <taxon>Bacteria</taxon>
        <taxon>Bacillati</taxon>
        <taxon>Bacillota</taxon>
        <taxon>Erysipelotrichia</taxon>
        <taxon>Erysipelotrichales</taxon>
        <taxon>Erysipelotrichaceae</taxon>
        <taxon>Catenisphaera</taxon>
    </lineage>
</organism>
<comment type="caution">
    <text evidence="5">The sequence shown here is derived from an EMBL/GenBank/DDBJ whole genome shotgun (WGS) entry which is preliminary data.</text>
</comment>
<dbReference type="InterPro" id="IPR001940">
    <property type="entry name" value="Peptidase_S1C"/>
</dbReference>
<dbReference type="PANTHER" id="PTHR43343:SF3">
    <property type="entry name" value="PROTEASE DO-LIKE 8, CHLOROPLASTIC"/>
    <property type="match status" value="1"/>
</dbReference>
<dbReference type="SUPFAM" id="SSF50156">
    <property type="entry name" value="PDZ domain-like"/>
    <property type="match status" value="1"/>
</dbReference>
<feature type="domain" description="PDZ" evidence="4">
    <location>
        <begin position="257"/>
        <end position="349"/>
    </location>
</feature>
<reference evidence="5 6" key="1">
    <citation type="submission" date="2020-08" db="EMBL/GenBank/DDBJ databases">
        <title>Genomic Encyclopedia of Type Strains, Phase IV (KMG-IV): sequencing the most valuable type-strain genomes for metagenomic binning, comparative biology and taxonomic classification.</title>
        <authorList>
            <person name="Goeker M."/>
        </authorList>
    </citation>
    <scope>NUCLEOTIDE SEQUENCE [LARGE SCALE GENOMIC DNA]</scope>
    <source>
        <strain evidence="5 6">DSM 25799</strain>
    </source>
</reference>
<dbReference type="SUPFAM" id="SSF50494">
    <property type="entry name" value="Trypsin-like serine proteases"/>
    <property type="match status" value="1"/>
</dbReference>